<dbReference type="Proteomes" id="UP000198373">
    <property type="component" value="Unassembled WGS sequence"/>
</dbReference>
<sequence length="319" mass="33228">MPQPAPVTAQLGFGMAAIGRPAYITSGRDADLPADRSPEALEARAHELLDAAAAAGVGYLDAARSYGRAEEFLAGWLRRSGAAPFVASKWGYRYTGGWRLDAEPHEVKEHTLAAFERQWAESGALLGPWLRLYQVHSLTVDSPLWADRDLLRALAGVRAEGTELGFSTSGPAQADAVRRGLALTVDGRPLFTSVQSTWNPLEPSAGEALAEAHAAGARVVVKEALANGRLAAADSPGTAGLGEAARARGVGVDVLALAVALAQPWADVVLSGAVTVGQLRAGATAMAVAADLAGTDVADLVTPQPAADYWAQRGDLPWR</sequence>
<evidence type="ECO:0000313" key="2">
    <source>
        <dbReference type="EMBL" id="SNS35783.1"/>
    </source>
</evidence>
<reference evidence="3" key="1">
    <citation type="submission" date="2017-06" db="EMBL/GenBank/DDBJ databases">
        <authorList>
            <person name="Varghese N."/>
            <person name="Submissions S."/>
        </authorList>
    </citation>
    <scope>NUCLEOTIDE SEQUENCE [LARGE SCALE GENOMIC DNA]</scope>
    <source>
        <strain evidence="3">DSM 46839</strain>
    </source>
</reference>
<dbReference type="PANTHER" id="PTHR43312:SF1">
    <property type="entry name" value="NADP-DEPENDENT OXIDOREDUCTASE DOMAIN-CONTAINING PROTEIN"/>
    <property type="match status" value="1"/>
</dbReference>
<keyword evidence="3" id="KW-1185">Reference proteome</keyword>
<dbReference type="InterPro" id="IPR036812">
    <property type="entry name" value="NAD(P)_OxRdtase_dom_sf"/>
</dbReference>
<gene>
    <name evidence="2" type="ORF">SAMN06893096_103362</name>
</gene>
<dbReference type="PANTHER" id="PTHR43312">
    <property type="entry name" value="D-THREO-ALDOSE 1-DEHYDROGENASE"/>
    <property type="match status" value="1"/>
</dbReference>
<organism evidence="2 3">
    <name type="scientific">Geodermatophilus pulveris</name>
    <dbReference type="NCBI Taxonomy" id="1564159"/>
    <lineage>
        <taxon>Bacteria</taxon>
        <taxon>Bacillati</taxon>
        <taxon>Actinomycetota</taxon>
        <taxon>Actinomycetes</taxon>
        <taxon>Geodermatophilales</taxon>
        <taxon>Geodermatophilaceae</taxon>
        <taxon>Geodermatophilus</taxon>
    </lineage>
</organism>
<feature type="domain" description="NADP-dependent oxidoreductase" evidence="1">
    <location>
        <begin position="43"/>
        <end position="287"/>
    </location>
</feature>
<accession>A0A239DVN4</accession>
<dbReference type="AlphaFoldDB" id="A0A239DVN4"/>
<dbReference type="RefSeq" id="WP_089305126.1">
    <property type="nucleotide sequence ID" value="NZ_FZOO01000003.1"/>
</dbReference>
<dbReference type="InterPro" id="IPR023210">
    <property type="entry name" value="NADP_OxRdtase_dom"/>
</dbReference>
<dbReference type="Gene3D" id="3.20.20.100">
    <property type="entry name" value="NADP-dependent oxidoreductase domain"/>
    <property type="match status" value="1"/>
</dbReference>
<name>A0A239DVN4_9ACTN</name>
<dbReference type="OrthoDB" id="5522046at2"/>
<protein>
    <submittedName>
        <fullName evidence="2">Predicted oxidoreductase</fullName>
    </submittedName>
</protein>
<proteinExistence type="predicted"/>
<evidence type="ECO:0000313" key="3">
    <source>
        <dbReference type="Proteomes" id="UP000198373"/>
    </source>
</evidence>
<dbReference type="Pfam" id="PF00248">
    <property type="entry name" value="Aldo_ket_red"/>
    <property type="match status" value="1"/>
</dbReference>
<dbReference type="SUPFAM" id="SSF51430">
    <property type="entry name" value="NAD(P)-linked oxidoreductase"/>
    <property type="match status" value="1"/>
</dbReference>
<dbReference type="InterPro" id="IPR053135">
    <property type="entry name" value="AKR2_Oxidoreductase"/>
</dbReference>
<evidence type="ECO:0000259" key="1">
    <source>
        <dbReference type="Pfam" id="PF00248"/>
    </source>
</evidence>
<dbReference type="EMBL" id="FZOO01000003">
    <property type="protein sequence ID" value="SNS35783.1"/>
    <property type="molecule type" value="Genomic_DNA"/>
</dbReference>